<dbReference type="GO" id="GO:0005886">
    <property type="term" value="C:plasma membrane"/>
    <property type="evidence" value="ECO:0007669"/>
    <property type="project" value="UniProtKB-SubCell"/>
</dbReference>
<dbReference type="PANTHER" id="PTHR43744:SF12">
    <property type="entry name" value="ABC TRANSPORTER PERMEASE PROTEIN MG189-RELATED"/>
    <property type="match status" value="1"/>
</dbReference>
<feature type="transmembrane region" description="Helical" evidence="7">
    <location>
        <begin position="91"/>
        <end position="112"/>
    </location>
</feature>
<dbReference type="GO" id="GO:0055085">
    <property type="term" value="P:transmembrane transport"/>
    <property type="evidence" value="ECO:0007669"/>
    <property type="project" value="InterPro"/>
</dbReference>
<evidence type="ECO:0000313" key="10">
    <source>
        <dbReference type="Proteomes" id="UP000094578"/>
    </source>
</evidence>
<accession>A0A1E3L0H0</accession>
<dbReference type="EMBL" id="MDER01000064">
    <property type="protein sequence ID" value="ODP27226.1"/>
    <property type="molecule type" value="Genomic_DNA"/>
</dbReference>
<dbReference type="RefSeq" id="WP_083243582.1">
    <property type="nucleotide sequence ID" value="NZ_MDER01000064.1"/>
</dbReference>
<evidence type="ECO:0000256" key="5">
    <source>
        <dbReference type="ARBA" id="ARBA00022989"/>
    </source>
</evidence>
<dbReference type="Pfam" id="PF00528">
    <property type="entry name" value="BPD_transp_1"/>
    <property type="match status" value="1"/>
</dbReference>
<feature type="transmembrane region" description="Helical" evidence="7">
    <location>
        <begin position="124"/>
        <end position="147"/>
    </location>
</feature>
<dbReference type="STRING" id="1886670.PTI45_03351"/>
<keyword evidence="3" id="KW-1003">Cell membrane</keyword>
<keyword evidence="6 7" id="KW-0472">Membrane</keyword>
<comment type="similarity">
    <text evidence="7">Belongs to the binding-protein-dependent transport system permease family.</text>
</comment>
<reference evidence="9 10" key="1">
    <citation type="submission" date="2016-08" db="EMBL/GenBank/DDBJ databases">
        <title>Genome sequencing of Paenibacillus sp. TI45-13ar, isolated from Korean traditional nuruk.</title>
        <authorList>
            <person name="Kim S.-J."/>
        </authorList>
    </citation>
    <scope>NUCLEOTIDE SEQUENCE [LARGE SCALE GENOMIC DNA]</scope>
    <source>
        <strain evidence="9 10">TI45-13ar</strain>
    </source>
</reference>
<keyword evidence="4 7" id="KW-0812">Transmembrane</keyword>
<feature type="domain" description="ABC transmembrane type-1" evidence="8">
    <location>
        <begin position="87"/>
        <end position="278"/>
    </location>
</feature>
<protein>
    <submittedName>
        <fullName evidence="9">Putative ABC transporter permease protein YurM</fullName>
    </submittedName>
</protein>
<sequence length="293" mass="32876">MKSSPYVETTKRQTNVDTRRFFPIGKIMIYAVLCFVAIFYVYPLLWLLLNSLKQTPEIYTNPWGLPQHWMWSNYWNAWTTGNTGRYLLNSVWISSATLVAVLVFSAMSAYALTKLRWKLSKATFVYFLLGMMVPIHATLIPLFVYFTKVGLVDSQFGLILIYISFGLPAAVLVLCGFFTGIPKEMLEASVMDGCTVYSIFWRIVIPISKPALMTVTILSFVGVWNELLLALVFISDPDKLTLPVGLTRFAGEYTTDYAPMFAAIMIATIPTVVLFAVFNKQVLAGMAEGAIKG</sequence>
<dbReference type="AlphaFoldDB" id="A0A1E3L0H0"/>
<gene>
    <name evidence="9" type="ORF">PTI45_03351</name>
</gene>
<keyword evidence="2 7" id="KW-0813">Transport</keyword>
<evidence type="ECO:0000256" key="6">
    <source>
        <dbReference type="ARBA" id="ARBA00023136"/>
    </source>
</evidence>
<name>A0A1E3L0H0_9BACL</name>
<dbReference type="CDD" id="cd06261">
    <property type="entry name" value="TM_PBP2"/>
    <property type="match status" value="1"/>
</dbReference>
<dbReference type="SUPFAM" id="SSF161098">
    <property type="entry name" value="MetI-like"/>
    <property type="match status" value="1"/>
</dbReference>
<dbReference type="InterPro" id="IPR000515">
    <property type="entry name" value="MetI-like"/>
</dbReference>
<dbReference type="InterPro" id="IPR035906">
    <property type="entry name" value="MetI-like_sf"/>
</dbReference>
<feature type="transmembrane region" description="Helical" evidence="7">
    <location>
        <begin position="159"/>
        <end position="181"/>
    </location>
</feature>
<feature type="transmembrane region" description="Helical" evidence="7">
    <location>
        <begin position="21"/>
        <end position="42"/>
    </location>
</feature>
<organism evidence="9 10">
    <name type="scientific">Paenibacillus nuruki</name>
    <dbReference type="NCBI Taxonomy" id="1886670"/>
    <lineage>
        <taxon>Bacteria</taxon>
        <taxon>Bacillati</taxon>
        <taxon>Bacillota</taxon>
        <taxon>Bacilli</taxon>
        <taxon>Bacillales</taxon>
        <taxon>Paenibacillaceae</taxon>
        <taxon>Paenibacillus</taxon>
    </lineage>
</organism>
<evidence type="ECO:0000256" key="3">
    <source>
        <dbReference type="ARBA" id="ARBA00022475"/>
    </source>
</evidence>
<evidence type="ECO:0000256" key="7">
    <source>
        <dbReference type="RuleBase" id="RU363032"/>
    </source>
</evidence>
<evidence type="ECO:0000259" key="8">
    <source>
        <dbReference type="PROSITE" id="PS50928"/>
    </source>
</evidence>
<dbReference type="PATRIC" id="fig|1886670.3.peg.3408"/>
<dbReference type="PROSITE" id="PS50928">
    <property type="entry name" value="ABC_TM1"/>
    <property type="match status" value="1"/>
</dbReference>
<dbReference type="Proteomes" id="UP000094578">
    <property type="component" value="Unassembled WGS sequence"/>
</dbReference>
<comment type="subcellular location">
    <subcellularLocation>
        <location evidence="1 7">Cell membrane</location>
        <topology evidence="1 7">Multi-pass membrane protein</topology>
    </subcellularLocation>
</comment>
<evidence type="ECO:0000313" key="9">
    <source>
        <dbReference type="EMBL" id="ODP27226.1"/>
    </source>
</evidence>
<dbReference type="Gene3D" id="1.10.3720.10">
    <property type="entry name" value="MetI-like"/>
    <property type="match status" value="1"/>
</dbReference>
<evidence type="ECO:0000256" key="2">
    <source>
        <dbReference type="ARBA" id="ARBA00022448"/>
    </source>
</evidence>
<comment type="caution">
    <text evidence="9">The sequence shown here is derived from an EMBL/GenBank/DDBJ whole genome shotgun (WGS) entry which is preliminary data.</text>
</comment>
<feature type="transmembrane region" description="Helical" evidence="7">
    <location>
        <begin position="257"/>
        <end position="278"/>
    </location>
</feature>
<keyword evidence="5 7" id="KW-1133">Transmembrane helix</keyword>
<dbReference type="PANTHER" id="PTHR43744">
    <property type="entry name" value="ABC TRANSPORTER PERMEASE PROTEIN MG189-RELATED-RELATED"/>
    <property type="match status" value="1"/>
</dbReference>
<evidence type="ECO:0000256" key="1">
    <source>
        <dbReference type="ARBA" id="ARBA00004651"/>
    </source>
</evidence>
<evidence type="ECO:0000256" key="4">
    <source>
        <dbReference type="ARBA" id="ARBA00022692"/>
    </source>
</evidence>
<proteinExistence type="inferred from homology"/>
<keyword evidence="10" id="KW-1185">Reference proteome</keyword>